<keyword evidence="2" id="KW-1185">Reference proteome</keyword>
<comment type="caution">
    <text evidence="1">The sequence shown here is derived from an EMBL/GenBank/DDBJ whole genome shotgun (WGS) entry which is preliminary data.</text>
</comment>
<organism evidence="1 2">
    <name type="scientific">Spiromyces aspiralis</name>
    <dbReference type="NCBI Taxonomy" id="68401"/>
    <lineage>
        <taxon>Eukaryota</taxon>
        <taxon>Fungi</taxon>
        <taxon>Fungi incertae sedis</taxon>
        <taxon>Zoopagomycota</taxon>
        <taxon>Kickxellomycotina</taxon>
        <taxon>Kickxellomycetes</taxon>
        <taxon>Kickxellales</taxon>
        <taxon>Kickxellaceae</taxon>
        <taxon>Spiromyces</taxon>
    </lineage>
</organism>
<sequence length="363" mass="39115">MPRDESGRPHPRGSHPSGPTDSTSDDEASPATASNLGDNMSNSPSRRDIALSGISSFSPHDTRLPYADRTTLEQQQQQQPSLSSTTETRTRRSRFSVGNIPRGLFRSGPRPSSPSSSVPLPRIATIPVQPSHARGSGQGVAATSPQDSLRPNHPWPFPWRRATTNPQLDTTQVRRDHAPLSHEVIESLVDPLVESTLDSDAGSIHTPPEYNLPLPPEHPTTTYPLSLPENTAPSHTQSVPNFGDVSSWRDIPAAAGGRVSEATTAVALPHYQGYPQWLPRHQTIGIFSYPAAAAAAAPHQTYGRLRDDDITVARDHPAEMDRNGDEGEGLHGLGRLRTIQIEEPQPSLGSAHPLPGGAQPLHS</sequence>
<gene>
    <name evidence="1" type="ORF">EV182_004480</name>
</gene>
<accession>A0ACC1HBC0</accession>
<feature type="non-terminal residue" evidence="1">
    <location>
        <position position="363"/>
    </location>
</feature>
<dbReference type="Proteomes" id="UP001145114">
    <property type="component" value="Unassembled WGS sequence"/>
</dbReference>
<proteinExistence type="predicted"/>
<dbReference type="EMBL" id="JAMZIH010006524">
    <property type="protein sequence ID" value="KAJ1673828.1"/>
    <property type="molecule type" value="Genomic_DNA"/>
</dbReference>
<name>A0ACC1HBC0_9FUNG</name>
<reference evidence="1" key="1">
    <citation type="submission" date="2022-06" db="EMBL/GenBank/DDBJ databases">
        <title>Phylogenomic reconstructions and comparative analyses of Kickxellomycotina fungi.</title>
        <authorList>
            <person name="Reynolds N.K."/>
            <person name="Stajich J.E."/>
            <person name="Barry K."/>
            <person name="Grigoriev I.V."/>
            <person name="Crous P."/>
            <person name="Smith M.E."/>
        </authorList>
    </citation>
    <scope>NUCLEOTIDE SEQUENCE</scope>
    <source>
        <strain evidence="1">RSA 2271</strain>
    </source>
</reference>
<evidence type="ECO:0000313" key="2">
    <source>
        <dbReference type="Proteomes" id="UP001145114"/>
    </source>
</evidence>
<protein>
    <submittedName>
        <fullName evidence="1">Uncharacterized protein</fullName>
    </submittedName>
</protein>
<evidence type="ECO:0000313" key="1">
    <source>
        <dbReference type="EMBL" id="KAJ1673828.1"/>
    </source>
</evidence>